<feature type="region of interest" description="Disordered" evidence="7">
    <location>
        <begin position="1"/>
        <end position="92"/>
    </location>
</feature>
<feature type="domain" description="Tr-type G" evidence="8">
    <location>
        <begin position="176"/>
        <end position="346"/>
    </location>
</feature>
<dbReference type="InterPro" id="IPR053905">
    <property type="entry name" value="EF-G-like_DII"/>
</dbReference>
<gene>
    <name evidence="9" type="primary">IFM1_2</name>
    <name evidence="9" type="ORF">HK105_200720</name>
</gene>
<dbReference type="PANTHER" id="PTHR43381:SF20">
    <property type="entry name" value="TRANSLATION INITIATION FACTOR IF-2, MITOCHONDRIAL"/>
    <property type="match status" value="1"/>
</dbReference>
<evidence type="ECO:0000256" key="2">
    <source>
        <dbReference type="ARBA" id="ARBA00022540"/>
    </source>
</evidence>
<comment type="function">
    <text evidence="6">One of the essential components for the initiation of protein synthesis. Protects formylmethionyl-tRNA from spontaneous hydrolysis and promotes its binding to the 30S ribosomal subunits. Also involved in the hydrolysis of GTP during the formation of the 70S ribosomal complex.</text>
</comment>
<evidence type="ECO:0000313" key="9">
    <source>
        <dbReference type="EMBL" id="KAL2919803.1"/>
    </source>
</evidence>
<dbReference type="NCBIfam" id="TIGR00231">
    <property type="entry name" value="small_GTP"/>
    <property type="match status" value="1"/>
</dbReference>
<keyword evidence="4" id="KW-0648">Protein biosynthesis</keyword>
<dbReference type="InterPro" id="IPR044145">
    <property type="entry name" value="IF2_II"/>
</dbReference>
<organism evidence="9 10">
    <name type="scientific">Polyrhizophydium stewartii</name>
    <dbReference type="NCBI Taxonomy" id="2732419"/>
    <lineage>
        <taxon>Eukaryota</taxon>
        <taxon>Fungi</taxon>
        <taxon>Fungi incertae sedis</taxon>
        <taxon>Chytridiomycota</taxon>
        <taxon>Chytridiomycota incertae sedis</taxon>
        <taxon>Chytridiomycetes</taxon>
        <taxon>Rhizophydiales</taxon>
        <taxon>Rhizophydiales incertae sedis</taxon>
        <taxon>Polyrhizophydium</taxon>
    </lineage>
</organism>
<evidence type="ECO:0000313" key="10">
    <source>
        <dbReference type="Proteomes" id="UP001527925"/>
    </source>
</evidence>
<dbReference type="InterPro" id="IPR027417">
    <property type="entry name" value="P-loop_NTPase"/>
</dbReference>
<dbReference type="Gene3D" id="3.40.50.300">
    <property type="entry name" value="P-loop containing nucleotide triphosphate hydrolases"/>
    <property type="match status" value="1"/>
</dbReference>
<feature type="compositionally biased region" description="Basic and acidic residues" evidence="7">
    <location>
        <begin position="462"/>
        <end position="479"/>
    </location>
</feature>
<feature type="compositionally biased region" description="Basic and acidic residues" evidence="7">
    <location>
        <begin position="486"/>
        <end position="505"/>
    </location>
</feature>
<evidence type="ECO:0000256" key="6">
    <source>
        <dbReference type="ARBA" id="ARBA00025162"/>
    </source>
</evidence>
<reference evidence="9 10" key="1">
    <citation type="submission" date="2023-09" db="EMBL/GenBank/DDBJ databases">
        <title>Pangenome analysis of Batrachochytrium dendrobatidis and related Chytrids.</title>
        <authorList>
            <person name="Yacoub M.N."/>
            <person name="Stajich J.E."/>
            <person name="James T.Y."/>
        </authorList>
    </citation>
    <scope>NUCLEOTIDE SEQUENCE [LARGE SCALE GENOMIC DNA]</scope>
    <source>
        <strain evidence="9 10">JEL0888</strain>
    </source>
</reference>
<keyword evidence="5" id="KW-0342">GTP-binding</keyword>
<comment type="similarity">
    <text evidence="1">Belongs to the TRAFAC class translation factor GTPase superfamily. Classic translation factor GTPase family. IF-2 subfamily.</text>
</comment>
<dbReference type="Pfam" id="PF22042">
    <property type="entry name" value="EF-G_D2"/>
    <property type="match status" value="1"/>
</dbReference>
<dbReference type="SUPFAM" id="SSF50447">
    <property type="entry name" value="Translation proteins"/>
    <property type="match status" value="1"/>
</dbReference>
<name>A0ABR4NJW1_9FUNG</name>
<dbReference type="CDD" id="cd03702">
    <property type="entry name" value="IF2_mtIF2_II"/>
    <property type="match status" value="1"/>
</dbReference>
<evidence type="ECO:0000256" key="3">
    <source>
        <dbReference type="ARBA" id="ARBA00022741"/>
    </source>
</evidence>
<evidence type="ECO:0000256" key="7">
    <source>
        <dbReference type="SAM" id="MobiDB-lite"/>
    </source>
</evidence>
<dbReference type="InterPro" id="IPR009000">
    <property type="entry name" value="Transl_B-barrel_sf"/>
</dbReference>
<sequence>MRAAPNQQQGQGKQKSATDSRKEEPEFDIGTFNFDAATTEAPEADQESRGDRKGKGGKTDRDREKREREQRRKEQELEQRMAKEKAEKNKSAPKNILLPEGISIANLGTLLGVKYEALAKKMRTLGFENTESDYVLPAETASLVVLDYGMNPIVIETEIDDLEPRPKPEDWSAFPLRPPVVTIMGHVDHGKTTLLDSLRKTSVAAGEAGGITQHIGAFSVLLPSGKRITFLDTPGHAAFSAMRARGAQVTDIVVLVVAADDGVMPQTVEAIKHSLAANVPIIVAINKCDKPGINLKKAKEGLIRYDIIPEDFGGDVPTVAVSGLTGKGLDELEETILTVSEVLDLRGDAEGPCEATIIESKLSRERGNVATVLVQRGTLRPGDVLVSGTTWCKARRLLDENGKELLEAGPSMPIEVMGWKELPAAGDLVLQAESEVCGVFNQAKRVVQDRIRRDEQLRSVKMIEESNERRSKEKQERADMLSGEASKPRETDDSNERELRLIIKG</sequence>
<dbReference type="PANTHER" id="PTHR43381">
    <property type="entry name" value="TRANSLATION INITIATION FACTOR IF-2-RELATED"/>
    <property type="match status" value="1"/>
</dbReference>
<comment type="caution">
    <text evidence="9">The sequence shown here is derived from an EMBL/GenBank/DDBJ whole genome shotgun (WGS) entry which is preliminary data.</text>
</comment>
<accession>A0ABR4NJW1</accession>
<keyword evidence="2 9" id="KW-0396">Initiation factor</keyword>
<dbReference type="Gene3D" id="2.40.30.10">
    <property type="entry name" value="Translation factors"/>
    <property type="match status" value="1"/>
</dbReference>
<dbReference type="EMBL" id="JADGIZ020000002">
    <property type="protein sequence ID" value="KAL2919803.1"/>
    <property type="molecule type" value="Genomic_DNA"/>
</dbReference>
<protein>
    <submittedName>
        <fullName evidence="9">Translation initiation factor IF-2</fullName>
    </submittedName>
</protein>
<dbReference type="PROSITE" id="PS51722">
    <property type="entry name" value="G_TR_2"/>
    <property type="match status" value="1"/>
</dbReference>
<evidence type="ECO:0000256" key="5">
    <source>
        <dbReference type="ARBA" id="ARBA00023134"/>
    </source>
</evidence>
<proteinExistence type="inferred from homology"/>
<feature type="compositionally biased region" description="Polar residues" evidence="7">
    <location>
        <begin position="1"/>
        <end position="15"/>
    </location>
</feature>
<feature type="compositionally biased region" description="Basic and acidic residues" evidence="7">
    <location>
        <begin position="46"/>
        <end position="90"/>
    </location>
</feature>
<evidence type="ECO:0000256" key="4">
    <source>
        <dbReference type="ARBA" id="ARBA00022917"/>
    </source>
</evidence>
<dbReference type="InterPro" id="IPR000795">
    <property type="entry name" value="T_Tr_GTP-bd_dom"/>
</dbReference>
<dbReference type="CDD" id="cd01887">
    <property type="entry name" value="IF2_eIF5B"/>
    <property type="match status" value="1"/>
</dbReference>
<dbReference type="InterPro" id="IPR015760">
    <property type="entry name" value="TIF_IF2"/>
</dbReference>
<dbReference type="Pfam" id="PF00009">
    <property type="entry name" value="GTP_EFTU"/>
    <property type="match status" value="1"/>
</dbReference>
<evidence type="ECO:0000259" key="8">
    <source>
        <dbReference type="PROSITE" id="PS51722"/>
    </source>
</evidence>
<dbReference type="InterPro" id="IPR005225">
    <property type="entry name" value="Small_GTP-bd"/>
</dbReference>
<keyword evidence="3" id="KW-0547">Nucleotide-binding</keyword>
<keyword evidence="10" id="KW-1185">Reference proteome</keyword>
<evidence type="ECO:0000256" key="1">
    <source>
        <dbReference type="ARBA" id="ARBA00007733"/>
    </source>
</evidence>
<dbReference type="Proteomes" id="UP001527925">
    <property type="component" value="Unassembled WGS sequence"/>
</dbReference>
<dbReference type="SUPFAM" id="SSF52540">
    <property type="entry name" value="P-loop containing nucleoside triphosphate hydrolases"/>
    <property type="match status" value="1"/>
</dbReference>
<feature type="region of interest" description="Disordered" evidence="7">
    <location>
        <begin position="462"/>
        <end position="505"/>
    </location>
</feature>
<dbReference type="GO" id="GO:0003743">
    <property type="term" value="F:translation initiation factor activity"/>
    <property type="evidence" value="ECO:0007669"/>
    <property type="project" value="UniProtKB-KW"/>
</dbReference>